<dbReference type="Pfam" id="PF11134">
    <property type="entry name" value="Phage_stabilise"/>
    <property type="match status" value="1"/>
</dbReference>
<name>A0A6J5M784_9CAUD</name>
<reference evidence="1" key="1">
    <citation type="submission" date="2020-04" db="EMBL/GenBank/DDBJ databases">
        <authorList>
            <person name="Chiriac C."/>
            <person name="Salcher M."/>
            <person name="Ghai R."/>
            <person name="Kavagutti S V."/>
        </authorList>
    </citation>
    <scope>NUCLEOTIDE SEQUENCE</scope>
</reference>
<protein>
    <submittedName>
        <fullName evidence="1">Bacteriophage P22, Gp10, DNA-stabilising</fullName>
    </submittedName>
</protein>
<gene>
    <name evidence="2" type="ORF">UFOVP1607_51</name>
    <name evidence="1" type="ORF">UFOVP352_11</name>
</gene>
<accession>A0A6J5M784</accession>
<evidence type="ECO:0000313" key="2">
    <source>
        <dbReference type="EMBL" id="CAB4218917.1"/>
    </source>
</evidence>
<dbReference type="EMBL" id="LR797466">
    <property type="protein sequence ID" value="CAB4218917.1"/>
    <property type="molecule type" value="Genomic_DNA"/>
</dbReference>
<dbReference type="EMBL" id="LR796365">
    <property type="protein sequence ID" value="CAB4139679.1"/>
    <property type="molecule type" value="Genomic_DNA"/>
</dbReference>
<evidence type="ECO:0000313" key="1">
    <source>
        <dbReference type="EMBL" id="CAB4139679.1"/>
    </source>
</evidence>
<organism evidence="1">
    <name type="scientific">uncultured Caudovirales phage</name>
    <dbReference type="NCBI Taxonomy" id="2100421"/>
    <lineage>
        <taxon>Viruses</taxon>
        <taxon>Duplodnaviria</taxon>
        <taxon>Heunggongvirae</taxon>
        <taxon>Uroviricota</taxon>
        <taxon>Caudoviricetes</taxon>
        <taxon>Peduoviridae</taxon>
        <taxon>Maltschvirus</taxon>
        <taxon>Maltschvirus maltsch</taxon>
    </lineage>
</organism>
<proteinExistence type="predicted"/>
<dbReference type="InterPro" id="IPR021098">
    <property type="entry name" value="Phage_P22_Gp10"/>
</dbReference>
<sequence>MQIPIVSGIYTDTVADFRTSYPRNLVPVPKEQGVSHGYLRPAEGIVQFCAVPWIDRGGINWNGKLYRVCGTKLVSISEFGVVTELGDVGPGGQVTFDYSFDRLAVSSGGRFYYYNGSTLTKVTDPDLGQVIDFVWIDGYFMTTDGNSLIVTELNDPFAVNPFKYGSSEADPDPVKGLIKLRNEVYALNRYTIEVFQNVGGDTFPFSRVEGAQMQRGAIGTYCAAMFLESIAFLGGGRNEAPAVWLGQNSSTVKISTREIDQILLTYTEAQLSTVVMEVRITKGHQLLYIHFPDQTWVYDGAASQVLGEPVWFQLTSSVIGNATYKAKNFVYVYNKWISGDPIYPRLGYFVDNISSHYGEINGWDFGTTIIYNEGRGAIFNELELVCLTGRIAGDTDPTIWTNYSVDGLKWSQEKPRSAGKKGQTMKRITWFQQGHMRNFRIQRFRGTSDAHISIARLEATLEALNV</sequence>